<feature type="compositionally biased region" description="Polar residues" evidence="6">
    <location>
        <begin position="306"/>
        <end position="316"/>
    </location>
</feature>
<name>A0AAV5QQA6_9ASCO</name>
<dbReference type="GO" id="GO:0046982">
    <property type="term" value="F:protein heterodimerization activity"/>
    <property type="evidence" value="ECO:0007669"/>
    <property type="project" value="InterPro"/>
</dbReference>
<evidence type="ECO:0000256" key="2">
    <source>
        <dbReference type="ARBA" id="ARBA00009788"/>
    </source>
</evidence>
<protein>
    <recommendedName>
        <fullName evidence="7">TAFII28-like protein domain-containing protein</fullName>
    </recommendedName>
</protein>
<feature type="compositionally biased region" description="Polar residues" evidence="6">
    <location>
        <begin position="1"/>
        <end position="24"/>
    </location>
</feature>
<comment type="subcellular location">
    <subcellularLocation>
        <location evidence="1">Nucleus</location>
    </subcellularLocation>
</comment>
<dbReference type="InterPro" id="IPR045127">
    <property type="entry name" value="TAF11-like"/>
</dbReference>
<keyword evidence="4" id="KW-0804">Transcription</keyword>
<dbReference type="AlphaFoldDB" id="A0AAV5QQA6"/>
<evidence type="ECO:0000313" key="9">
    <source>
        <dbReference type="Proteomes" id="UP001360560"/>
    </source>
</evidence>
<feature type="domain" description="TAFII28-like protein" evidence="7">
    <location>
        <begin position="203"/>
        <end position="274"/>
    </location>
</feature>
<comment type="caution">
    <text evidence="8">The sequence shown here is derived from an EMBL/GenBank/DDBJ whole genome shotgun (WGS) entry which is preliminary data.</text>
</comment>
<keyword evidence="9" id="KW-1185">Reference proteome</keyword>
<keyword evidence="5" id="KW-0539">Nucleus</keyword>
<comment type="similarity">
    <text evidence="2">Belongs to the TAF11 family.</text>
</comment>
<sequence>MSERFNSAQAPGNNNSGFVSQNTQEPIIENHDNNIEIKNEDDDDVVEVENPNILGNGTSASQNNNIKDLPESPRSPEKYQTVDDVSDDEKDLAYMYERIFNHLNEDRLLNVLSTKQMIEKEDEASKILQEDDFDVDDIEADEDEEGAGSSQKDSKAALRAKYKTKNKSSFITDSSKTNKLNEEDMEPIPTDLSPITNREKQGLLMKSFNSDQAERYEAYKRSALSKSFFKKISTAVIGQNLTGPSQFAISGLAKYFMMELLEKCKDVYDNNQNVEVAERIVRKREAKFEEYQKSKKQKVNNSNNNIGGQAAQSSGKLSEKIKVQQSGDSIPPPLTPFHVREAFRLYKFENGYPTNNIRDQGDGNGFMFR</sequence>
<dbReference type="Proteomes" id="UP001360560">
    <property type="component" value="Unassembled WGS sequence"/>
</dbReference>
<dbReference type="Pfam" id="PF04719">
    <property type="entry name" value="TAFII28"/>
    <property type="match status" value="1"/>
</dbReference>
<dbReference type="GO" id="GO:0016251">
    <property type="term" value="F:RNA polymerase II general transcription initiation factor activity"/>
    <property type="evidence" value="ECO:0007669"/>
    <property type="project" value="TreeGrafter"/>
</dbReference>
<feature type="compositionally biased region" description="Polar residues" evidence="6">
    <location>
        <begin position="55"/>
        <end position="66"/>
    </location>
</feature>
<organism evidence="8 9">
    <name type="scientific">Saccharomycopsis crataegensis</name>
    <dbReference type="NCBI Taxonomy" id="43959"/>
    <lineage>
        <taxon>Eukaryota</taxon>
        <taxon>Fungi</taxon>
        <taxon>Dikarya</taxon>
        <taxon>Ascomycota</taxon>
        <taxon>Saccharomycotina</taxon>
        <taxon>Saccharomycetes</taxon>
        <taxon>Saccharomycopsidaceae</taxon>
        <taxon>Saccharomycopsis</taxon>
    </lineage>
</organism>
<dbReference type="InterPro" id="IPR006809">
    <property type="entry name" value="TAFII28_dom"/>
</dbReference>
<dbReference type="EMBL" id="BTFZ01000011">
    <property type="protein sequence ID" value="GMM36599.1"/>
    <property type="molecule type" value="Genomic_DNA"/>
</dbReference>
<feature type="region of interest" description="Disordered" evidence="6">
    <location>
        <begin position="49"/>
        <end position="85"/>
    </location>
</feature>
<feature type="region of interest" description="Disordered" evidence="6">
    <location>
        <begin position="1"/>
        <end position="31"/>
    </location>
</feature>
<evidence type="ECO:0000256" key="6">
    <source>
        <dbReference type="SAM" id="MobiDB-lite"/>
    </source>
</evidence>
<evidence type="ECO:0000256" key="3">
    <source>
        <dbReference type="ARBA" id="ARBA00023015"/>
    </source>
</evidence>
<dbReference type="PANTHER" id="PTHR13218:SF8">
    <property type="entry name" value="TRANSCRIPTION INITIATION FACTOR TFIID SUBUNIT 11"/>
    <property type="match status" value="1"/>
</dbReference>
<evidence type="ECO:0000256" key="5">
    <source>
        <dbReference type="ARBA" id="ARBA00023242"/>
    </source>
</evidence>
<accession>A0AAV5QQA6</accession>
<evidence type="ECO:0000313" key="8">
    <source>
        <dbReference type="EMBL" id="GMM36599.1"/>
    </source>
</evidence>
<gene>
    <name evidence="8" type="ORF">DASC09_039240</name>
</gene>
<dbReference type="GO" id="GO:0051123">
    <property type="term" value="P:RNA polymerase II preinitiation complex assembly"/>
    <property type="evidence" value="ECO:0007669"/>
    <property type="project" value="InterPro"/>
</dbReference>
<dbReference type="PANTHER" id="PTHR13218">
    <property type="entry name" value="TRANSCRIPTION INITIATION FACTOR TFIID SUBUNIT 11-RELATED"/>
    <property type="match status" value="1"/>
</dbReference>
<dbReference type="GeneID" id="90074574"/>
<feature type="region of interest" description="Disordered" evidence="6">
    <location>
        <begin position="174"/>
        <end position="195"/>
    </location>
</feature>
<dbReference type="GO" id="GO:0005669">
    <property type="term" value="C:transcription factor TFIID complex"/>
    <property type="evidence" value="ECO:0007669"/>
    <property type="project" value="InterPro"/>
</dbReference>
<keyword evidence="3" id="KW-0805">Transcription regulation</keyword>
<evidence type="ECO:0000256" key="1">
    <source>
        <dbReference type="ARBA" id="ARBA00004123"/>
    </source>
</evidence>
<dbReference type="RefSeq" id="XP_064853595.1">
    <property type="nucleotide sequence ID" value="XM_064997523.1"/>
</dbReference>
<dbReference type="SUPFAM" id="SSF47113">
    <property type="entry name" value="Histone-fold"/>
    <property type="match status" value="1"/>
</dbReference>
<evidence type="ECO:0000256" key="4">
    <source>
        <dbReference type="ARBA" id="ARBA00023163"/>
    </source>
</evidence>
<reference evidence="8 9" key="1">
    <citation type="journal article" date="2023" name="Elife">
        <title>Identification of key yeast species and microbe-microbe interactions impacting larval growth of Drosophila in the wild.</title>
        <authorList>
            <person name="Mure A."/>
            <person name="Sugiura Y."/>
            <person name="Maeda R."/>
            <person name="Honda K."/>
            <person name="Sakurai N."/>
            <person name="Takahashi Y."/>
            <person name="Watada M."/>
            <person name="Katoh T."/>
            <person name="Gotoh A."/>
            <person name="Gotoh Y."/>
            <person name="Taniguchi I."/>
            <person name="Nakamura K."/>
            <person name="Hayashi T."/>
            <person name="Katayama T."/>
            <person name="Uemura T."/>
            <person name="Hattori Y."/>
        </authorList>
    </citation>
    <scope>NUCLEOTIDE SEQUENCE [LARGE SCALE GENOMIC DNA]</scope>
    <source>
        <strain evidence="8 9">SC-9</strain>
    </source>
</reference>
<evidence type="ECO:0000259" key="7">
    <source>
        <dbReference type="Pfam" id="PF04719"/>
    </source>
</evidence>
<dbReference type="InterPro" id="IPR009072">
    <property type="entry name" value="Histone-fold"/>
</dbReference>
<dbReference type="Gene3D" id="1.10.20.10">
    <property type="entry name" value="Histone, subunit A"/>
    <property type="match status" value="1"/>
</dbReference>
<proteinExistence type="inferred from homology"/>
<feature type="region of interest" description="Disordered" evidence="6">
    <location>
        <begin position="292"/>
        <end position="334"/>
    </location>
</feature>
<feature type="compositionally biased region" description="Basic and acidic residues" evidence="6">
    <location>
        <begin position="68"/>
        <end position="81"/>
    </location>
</feature>